<dbReference type="InterPro" id="IPR003293">
    <property type="entry name" value="Nudix_hydrolase6-like"/>
</dbReference>
<dbReference type="FunFam" id="3.90.79.10:FF:000015">
    <property type="entry name" value="Nudix hydrolase 8"/>
    <property type="match status" value="1"/>
</dbReference>
<gene>
    <name evidence="5" type="ORF">KIW84_014747</name>
</gene>
<dbReference type="SUPFAM" id="SSF55811">
    <property type="entry name" value="Nudix"/>
    <property type="match status" value="1"/>
</dbReference>
<dbReference type="Gramene" id="Psat01G0474700-T1">
    <property type="protein sequence ID" value="KAI5447014.1"/>
    <property type="gene ID" value="KIW84_014747"/>
</dbReference>
<dbReference type="Gene3D" id="3.40.630.30">
    <property type="match status" value="1"/>
</dbReference>
<protein>
    <recommendedName>
        <fullName evidence="4">Nudix hydrolase domain-containing protein</fullName>
    </recommendedName>
</protein>
<reference evidence="5 6" key="1">
    <citation type="journal article" date="2022" name="Nat. Genet.">
        <title>Improved pea reference genome and pan-genome highlight genomic features and evolutionary characteristics.</title>
        <authorList>
            <person name="Yang T."/>
            <person name="Liu R."/>
            <person name="Luo Y."/>
            <person name="Hu S."/>
            <person name="Wang D."/>
            <person name="Wang C."/>
            <person name="Pandey M.K."/>
            <person name="Ge S."/>
            <person name="Xu Q."/>
            <person name="Li N."/>
            <person name="Li G."/>
            <person name="Huang Y."/>
            <person name="Saxena R.K."/>
            <person name="Ji Y."/>
            <person name="Li M."/>
            <person name="Yan X."/>
            <person name="He Y."/>
            <person name="Liu Y."/>
            <person name="Wang X."/>
            <person name="Xiang C."/>
            <person name="Varshney R.K."/>
            <person name="Ding H."/>
            <person name="Gao S."/>
            <person name="Zong X."/>
        </authorList>
    </citation>
    <scope>NUCLEOTIDE SEQUENCE [LARGE SCALE GENOMIC DNA]</scope>
    <source>
        <strain evidence="5 6">cv. Zhongwan 6</strain>
    </source>
</reference>
<dbReference type="AlphaFoldDB" id="A0A9D5BNF8"/>
<dbReference type="InterPro" id="IPR000086">
    <property type="entry name" value="NUDIX_hydrolase_dom"/>
</dbReference>
<feature type="domain" description="Nudix hydrolase" evidence="4">
    <location>
        <begin position="200"/>
        <end position="332"/>
    </location>
</feature>
<dbReference type="GO" id="GO:0051287">
    <property type="term" value="F:NAD binding"/>
    <property type="evidence" value="ECO:0007669"/>
    <property type="project" value="TreeGrafter"/>
</dbReference>
<proteinExistence type="inferred from homology"/>
<dbReference type="Gene3D" id="3.90.79.10">
    <property type="entry name" value="Nucleoside Triphosphate Pyrophosphohydrolase"/>
    <property type="match status" value="1"/>
</dbReference>
<dbReference type="CDD" id="cd04670">
    <property type="entry name" value="NUDIX_ASFGF2_Nudt6"/>
    <property type="match status" value="1"/>
</dbReference>
<dbReference type="PRINTS" id="PR01356">
    <property type="entry name" value="GFGPROTEIN"/>
</dbReference>
<dbReference type="GO" id="GO:0047631">
    <property type="term" value="F:ADP-ribose diphosphatase activity"/>
    <property type="evidence" value="ECO:0007669"/>
    <property type="project" value="TreeGrafter"/>
</dbReference>
<dbReference type="FunFam" id="3.40.630.30:FF:000016">
    <property type="entry name" value="nudix hydrolase 2"/>
    <property type="match status" value="1"/>
</dbReference>
<evidence type="ECO:0000256" key="1">
    <source>
        <dbReference type="ARBA" id="ARBA00005582"/>
    </source>
</evidence>
<dbReference type="PANTHER" id="PTHR13994:SF29">
    <property type="entry name" value="NUDIX HYDROLASE 2"/>
    <property type="match status" value="1"/>
</dbReference>
<dbReference type="PANTHER" id="PTHR13994">
    <property type="entry name" value="NUDIX HYDROLASE RELATED"/>
    <property type="match status" value="1"/>
</dbReference>
<evidence type="ECO:0000313" key="6">
    <source>
        <dbReference type="Proteomes" id="UP001058974"/>
    </source>
</evidence>
<dbReference type="InterPro" id="IPR040618">
    <property type="entry name" value="Pre-Nudix"/>
</dbReference>
<dbReference type="GO" id="GO:0035529">
    <property type="term" value="F:NADH pyrophosphatase activity"/>
    <property type="evidence" value="ECO:0007669"/>
    <property type="project" value="TreeGrafter"/>
</dbReference>
<evidence type="ECO:0000256" key="3">
    <source>
        <dbReference type="ARBA" id="ARBA00022801"/>
    </source>
</evidence>
<keyword evidence="2" id="KW-0479">Metal-binding</keyword>
<comment type="similarity">
    <text evidence="1">Belongs to the Nudix hydrolase family.</text>
</comment>
<dbReference type="EMBL" id="JAMSHJ010000001">
    <property type="protein sequence ID" value="KAI5447014.1"/>
    <property type="molecule type" value="Genomic_DNA"/>
</dbReference>
<feature type="non-terminal residue" evidence="5">
    <location>
        <position position="1"/>
    </location>
</feature>
<dbReference type="Pfam" id="PF00293">
    <property type="entry name" value="NUDIX"/>
    <property type="match status" value="1"/>
</dbReference>
<sequence length="371" mass="42308">HFYFISYIFEFQFSSHTLEIQFFSFFKRQKNMMLRSLQKLSIIFPSSNNPRYLANAAQRFISSATRRTVTRPNSRVKIGVTTPTRIRCMSTSPISSQNASEAQVQRDKLLTSTDDYYGGVIVELDQPMDSTTFVSILRASILHWKQLGKKGVWIKLPIHLVSLAEALVKEGFWYHHAEPNYLMLVNWIPESPNTIPANATHRVGISSFVVNEKHEVLVVQENSGQFQGTGVWKFPTGVVDQGEDICVAAVREVKEETGVDSEFEEVLAFRQSHNSFFAKSDLFFLCLLRPLSSEIQIQNLELEGAQWMPFVEYTAQPIMQKSDLLKCINNICLAKVDGRYSGYTPVSTLSNFSDQQFYMYMNAEALKKSNS</sequence>
<dbReference type="Pfam" id="PF18290">
    <property type="entry name" value="Nudix_hydro"/>
    <property type="match status" value="1"/>
</dbReference>
<dbReference type="Proteomes" id="UP001058974">
    <property type="component" value="Chromosome 1"/>
</dbReference>
<comment type="caution">
    <text evidence="5">The sequence shown here is derived from an EMBL/GenBank/DDBJ whole genome shotgun (WGS) entry which is preliminary data.</text>
</comment>
<evidence type="ECO:0000259" key="4">
    <source>
        <dbReference type="PROSITE" id="PS51462"/>
    </source>
</evidence>
<evidence type="ECO:0000256" key="2">
    <source>
        <dbReference type="ARBA" id="ARBA00022723"/>
    </source>
</evidence>
<dbReference type="PROSITE" id="PS51462">
    <property type="entry name" value="NUDIX"/>
    <property type="match status" value="1"/>
</dbReference>
<accession>A0A9D5BNF8</accession>
<keyword evidence="6" id="KW-1185">Reference proteome</keyword>
<dbReference type="InterPro" id="IPR020084">
    <property type="entry name" value="NUDIX_hydrolase_CS"/>
</dbReference>
<dbReference type="GO" id="GO:0046872">
    <property type="term" value="F:metal ion binding"/>
    <property type="evidence" value="ECO:0007669"/>
    <property type="project" value="UniProtKB-KW"/>
</dbReference>
<name>A0A9D5BNF8_PEA</name>
<organism evidence="5 6">
    <name type="scientific">Pisum sativum</name>
    <name type="common">Garden pea</name>
    <name type="synonym">Lathyrus oleraceus</name>
    <dbReference type="NCBI Taxonomy" id="3888"/>
    <lineage>
        <taxon>Eukaryota</taxon>
        <taxon>Viridiplantae</taxon>
        <taxon>Streptophyta</taxon>
        <taxon>Embryophyta</taxon>
        <taxon>Tracheophyta</taxon>
        <taxon>Spermatophyta</taxon>
        <taxon>Magnoliopsida</taxon>
        <taxon>eudicotyledons</taxon>
        <taxon>Gunneridae</taxon>
        <taxon>Pentapetalae</taxon>
        <taxon>rosids</taxon>
        <taxon>fabids</taxon>
        <taxon>Fabales</taxon>
        <taxon>Fabaceae</taxon>
        <taxon>Papilionoideae</taxon>
        <taxon>50 kb inversion clade</taxon>
        <taxon>NPAAA clade</taxon>
        <taxon>Hologalegina</taxon>
        <taxon>IRL clade</taxon>
        <taxon>Fabeae</taxon>
        <taxon>Lathyrus</taxon>
    </lineage>
</organism>
<dbReference type="InterPro" id="IPR015797">
    <property type="entry name" value="NUDIX_hydrolase-like_dom_sf"/>
</dbReference>
<keyword evidence="3" id="KW-0378">Hydrolase</keyword>
<evidence type="ECO:0000313" key="5">
    <source>
        <dbReference type="EMBL" id="KAI5447014.1"/>
    </source>
</evidence>
<dbReference type="PROSITE" id="PS00893">
    <property type="entry name" value="NUDIX_BOX"/>
    <property type="match status" value="1"/>
</dbReference>